<evidence type="ECO:0000313" key="2">
    <source>
        <dbReference type="EMBL" id="ESZ99201.1"/>
    </source>
</evidence>
<evidence type="ECO:0000256" key="1">
    <source>
        <dbReference type="SAM" id="MobiDB-lite"/>
    </source>
</evidence>
<organism evidence="2 3">
    <name type="scientific">Sclerotinia borealis (strain F-4128)</name>
    <dbReference type="NCBI Taxonomy" id="1432307"/>
    <lineage>
        <taxon>Eukaryota</taxon>
        <taxon>Fungi</taxon>
        <taxon>Dikarya</taxon>
        <taxon>Ascomycota</taxon>
        <taxon>Pezizomycotina</taxon>
        <taxon>Leotiomycetes</taxon>
        <taxon>Helotiales</taxon>
        <taxon>Sclerotiniaceae</taxon>
        <taxon>Sclerotinia</taxon>
    </lineage>
</organism>
<keyword evidence="3" id="KW-1185">Reference proteome</keyword>
<name>W9CTI5_SCLBF</name>
<dbReference type="Proteomes" id="UP000019487">
    <property type="component" value="Unassembled WGS sequence"/>
</dbReference>
<proteinExistence type="predicted"/>
<feature type="region of interest" description="Disordered" evidence="1">
    <location>
        <begin position="58"/>
        <end position="146"/>
    </location>
</feature>
<comment type="caution">
    <text evidence="2">The sequence shown here is derived from an EMBL/GenBank/DDBJ whole genome shotgun (WGS) entry which is preliminary data.</text>
</comment>
<dbReference type="AlphaFoldDB" id="W9CTI5"/>
<evidence type="ECO:0000313" key="3">
    <source>
        <dbReference type="Proteomes" id="UP000019487"/>
    </source>
</evidence>
<accession>W9CTI5</accession>
<dbReference type="EMBL" id="AYSA01000018">
    <property type="protein sequence ID" value="ESZ99201.1"/>
    <property type="molecule type" value="Genomic_DNA"/>
</dbReference>
<feature type="compositionally biased region" description="Polar residues" evidence="1">
    <location>
        <begin position="74"/>
        <end position="83"/>
    </location>
</feature>
<dbReference type="HOGENOM" id="CLU_1603694_0_0_1"/>
<protein>
    <submittedName>
        <fullName evidence="2">Uncharacterized protein</fullName>
    </submittedName>
</protein>
<dbReference type="OrthoDB" id="3522805at2759"/>
<reference evidence="2 3" key="1">
    <citation type="journal article" date="2014" name="Genome Announc.">
        <title>Draft genome sequence of Sclerotinia borealis, a psychrophilic plant pathogenic fungus.</title>
        <authorList>
            <person name="Mardanov A.V."/>
            <person name="Beletsky A.V."/>
            <person name="Kadnikov V.V."/>
            <person name="Ignatov A.N."/>
            <person name="Ravin N.V."/>
        </authorList>
    </citation>
    <scope>NUCLEOTIDE SEQUENCE [LARGE SCALE GENOMIC DNA]</scope>
    <source>
        <strain evidence="3">F-4157</strain>
    </source>
</reference>
<sequence length="166" mass="18914">MCQWICTVELCPTCGKKKKITDQDGFCESNSSPRTPKDPVYCQSYREYDNIIFADSPCRSCDKKDSEEKKASPPTDSTSNETAIQELMFSKKPTVAKESDEVSEDDRDPDERGLDDGSISEVSAFSDDSDDELFSGDEFDEDDERRSECLRFGRLRTRVEEVKRMP</sequence>
<feature type="compositionally biased region" description="Basic and acidic residues" evidence="1">
    <location>
        <begin position="60"/>
        <end position="71"/>
    </location>
</feature>
<gene>
    <name evidence="2" type="ORF">SBOR_0408</name>
</gene>
<feature type="compositionally biased region" description="Acidic residues" evidence="1">
    <location>
        <begin position="127"/>
        <end position="143"/>
    </location>
</feature>